<comment type="caution">
    <text evidence="2">The sequence shown here is derived from an EMBL/GenBank/DDBJ whole genome shotgun (WGS) entry which is preliminary data.</text>
</comment>
<feature type="region of interest" description="Disordered" evidence="1">
    <location>
        <begin position="100"/>
        <end position="142"/>
    </location>
</feature>
<reference evidence="2" key="1">
    <citation type="submission" date="2018-03" db="EMBL/GenBank/DDBJ databases">
        <authorList>
            <person name="Guldener U."/>
        </authorList>
    </citation>
    <scope>NUCLEOTIDE SEQUENCE</scope>
</reference>
<dbReference type="Proteomes" id="UP001187682">
    <property type="component" value="Unassembled WGS sequence"/>
</dbReference>
<evidence type="ECO:0000256" key="1">
    <source>
        <dbReference type="SAM" id="MobiDB-lite"/>
    </source>
</evidence>
<dbReference type="SUPFAM" id="SSF52047">
    <property type="entry name" value="RNI-like"/>
    <property type="match status" value="1"/>
</dbReference>
<protein>
    <recommendedName>
        <fullName evidence="4">F-box domain-containing protein</fullName>
    </recommendedName>
</protein>
<dbReference type="AlphaFoldDB" id="A0AAE8SXZ3"/>
<evidence type="ECO:0000313" key="2">
    <source>
        <dbReference type="EMBL" id="SPO05341.1"/>
    </source>
</evidence>
<evidence type="ECO:0008006" key="4">
    <source>
        <dbReference type="Google" id="ProtNLM"/>
    </source>
</evidence>
<keyword evidence="3" id="KW-1185">Reference proteome</keyword>
<name>A0AAE8SXZ3_9PEZI</name>
<accession>A0AAE8SXZ3</accession>
<organism evidence="2 3">
    <name type="scientific">Cephalotrichum gorgonifer</name>
    <dbReference type="NCBI Taxonomy" id="2041049"/>
    <lineage>
        <taxon>Eukaryota</taxon>
        <taxon>Fungi</taxon>
        <taxon>Dikarya</taxon>
        <taxon>Ascomycota</taxon>
        <taxon>Pezizomycotina</taxon>
        <taxon>Sordariomycetes</taxon>
        <taxon>Hypocreomycetidae</taxon>
        <taxon>Microascales</taxon>
        <taxon>Microascaceae</taxon>
        <taxon>Cephalotrichum</taxon>
    </lineage>
</organism>
<evidence type="ECO:0000313" key="3">
    <source>
        <dbReference type="Proteomes" id="UP001187682"/>
    </source>
</evidence>
<gene>
    <name evidence="2" type="ORF">DNG_08028</name>
</gene>
<sequence length="438" mass="49239">MPPISHLPTELLCSIASLLDTRNFTSFRLSSRLVHGGTIPLFAARYFKRRHVFLERHSLESLVDIARHPVLGPAVHTLDVSIARVIESPDAWGPNLQYSYEEEEEEEPRAEGPGSPPASPTQSEEDSRAMRDAATPPPDKVERVLADRDAYIRYRDDQRYVAECGLDTAYLTLALATMPNCKTLVLSAHDRPWGARTLARRTGLWPTTDIHTTARGNFARHTQQVVLSAAFASGIKLEKLDILFMPPDPGSRPSVFVPELAAQHIRSRLINLNTLCLTLSRAHNSYSYNAPGSFTQFLELFPRVECLELCMNSCNDSNLFTTIADSPLHMTALRDLELHGLNCTAPALAKFLCRHQGTLKDVRLKRVHVLQRRGWGLIFHTIRRNLSAVEDLLVEKCRNAGELVRFRNPGGMEDSIRIRCDWDSLTSTIDRMELGRAD</sequence>
<dbReference type="EMBL" id="ONZQ02000012">
    <property type="protein sequence ID" value="SPO05341.1"/>
    <property type="molecule type" value="Genomic_DNA"/>
</dbReference>
<proteinExistence type="predicted"/>